<protein>
    <submittedName>
        <fullName evidence="2">EAL domain-containing protein</fullName>
    </submittedName>
</protein>
<dbReference type="EMBL" id="VNJI01000006">
    <property type="protein sequence ID" value="TVY10813.1"/>
    <property type="molecule type" value="Genomic_DNA"/>
</dbReference>
<name>A0A559KFA9_9BACL</name>
<dbReference type="InterPro" id="IPR001633">
    <property type="entry name" value="EAL_dom"/>
</dbReference>
<evidence type="ECO:0000313" key="2">
    <source>
        <dbReference type="EMBL" id="TVY10813.1"/>
    </source>
</evidence>
<feature type="domain" description="EAL" evidence="1">
    <location>
        <begin position="19"/>
        <end position="272"/>
    </location>
</feature>
<organism evidence="2 3">
    <name type="scientific">Paenibacillus cremeus</name>
    <dbReference type="NCBI Taxonomy" id="2163881"/>
    <lineage>
        <taxon>Bacteria</taxon>
        <taxon>Bacillati</taxon>
        <taxon>Bacillota</taxon>
        <taxon>Bacilli</taxon>
        <taxon>Bacillales</taxon>
        <taxon>Paenibacillaceae</taxon>
        <taxon>Paenibacillus</taxon>
    </lineage>
</organism>
<dbReference type="PANTHER" id="PTHR33121">
    <property type="entry name" value="CYCLIC DI-GMP PHOSPHODIESTERASE PDEF"/>
    <property type="match status" value="1"/>
</dbReference>
<comment type="caution">
    <text evidence="2">The sequence shown here is derived from an EMBL/GenBank/DDBJ whole genome shotgun (WGS) entry which is preliminary data.</text>
</comment>
<dbReference type="PROSITE" id="PS50883">
    <property type="entry name" value="EAL"/>
    <property type="match status" value="1"/>
</dbReference>
<dbReference type="SUPFAM" id="SSF103190">
    <property type="entry name" value="Sensory domain-like"/>
    <property type="match status" value="1"/>
</dbReference>
<dbReference type="InterPro" id="IPR035919">
    <property type="entry name" value="EAL_sf"/>
</dbReference>
<dbReference type="SUPFAM" id="SSF141868">
    <property type="entry name" value="EAL domain-like"/>
    <property type="match status" value="1"/>
</dbReference>
<dbReference type="InterPro" id="IPR050706">
    <property type="entry name" value="Cyclic-di-GMP_PDE-like"/>
</dbReference>
<evidence type="ECO:0000259" key="1">
    <source>
        <dbReference type="PROSITE" id="PS50883"/>
    </source>
</evidence>
<dbReference type="GO" id="GO:0071111">
    <property type="term" value="F:cyclic-guanylate-specific phosphodiesterase activity"/>
    <property type="evidence" value="ECO:0007669"/>
    <property type="project" value="InterPro"/>
</dbReference>
<dbReference type="Pfam" id="PF10388">
    <property type="entry name" value="YkuI_C"/>
    <property type="match status" value="1"/>
</dbReference>
<dbReference type="CDD" id="cd01948">
    <property type="entry name" value="EAL"/>
    <property type="match status" value="1"/>
</dbReference>
<evidence type="ECO:0000313" key="3">
    <source>
        <dbReference type="Proteomes" id="UP000317036"/>
    </source>
</evidence>
<dbReference type="Gene3D" id="3.20.20.450">
    <property type="entry name" value="EAL domain"/>
    <property type="match status" value="1"/>
</dbReference>
<dbReference type="SMART" id="SM00052">
    <property type="entry name" value="EAL"/>
    <property type="match status" value="1"/>
</dbReference>
<dbReference type="InterPro" id="IPR029151">
    <property type="entry name" value="Sensor-like_sf"/>
</dbReference>
<dbReference type="InterPro" id="IPR018842">
    <property type="entry name" value="YkuI_C"/>
</dbReference>
<keyword evidence="3" id="KW-1185">Reference proteome</keyword>
<dbReference type="Gene3D" id="3.30.450.20">
    <property type="entry name" value="PAS domain"/>
    <property type="match status" value="1"/>
</dbReference>
<dbReference type="Proteomes" id="UP000317036">
    <property type="component" value="Unassembled WGS sequence"/>
</dbReference>
<reference evidence="2 3" key="1">
    <citation type="submission" date="2019-07" db="EMBL/GenBank/DDBJ databases">
        <authorList>
            <person name="Kim J."/>
        </authorList>
    </citation>
    <scope>NUCLEOTIDE SEQUENCE [LARGE SCALE GENOMIC DNA]</scope>
    <source>
        <strain evidence="2 3">JC52</strain>
    </source>
</reference>
<dbReference type="Pfam" id="PF00563">
    <property type="entry name" value="EAL"/>
    <property type="match status" value="1"/>
</dbReference>
<dbReference type="PANTHER" id="PTHR33121:SF82">
    <property type="entry name" value="SIGNAL TRANSDUCTION PROTEIN CONTAINING A EAL DOMAIN"/>
    <property type="match status" value="1"/>
</dbReference>
<dbReference type="AlphaFoldDB" id="A0A559KFA9"/>
<gene>
    <name evidence="2" type="ORF">FPZ49_06870</name>
</gene>
<proteinExistence type="predicted"/>
<dbReference type="OrthoDB" id="1673646at2"/>
<sequence length="417" mass="46652">MSEYITYIWGSDASGKGGDGMCSTELTLIPCGEETAPYFQPILSLQTQQIIAYEALGRRVSGGKAYSLGPFFQDTSIGDEHHLIIDRALRSKALAKLAADDGQAKLFLNLKPSWIYHNYRETGELRTLQLIEHYGIDPSRIVIEVTEEAFAGRLDELSGILDVYRREGCMIAIDDIGSGYSNFDRVASIQPHILKVDLKLLKRSATHDGYNAVLNSFSILASQMGASLLVEGVETKAELYQALKVGARYVQGFLFSEARAEFQSSHAFERLLQEVIADYTEQELARHRSLFAVKGHLSELVSGTADIRSAADADALLEGLRLGVTDNVVRMYICREDGCQVSSNFLRAETGEWRKDDQFQGANWIWRPYFIPNMLQMKSHGQGILSRVYTDLDSSRPMQTYSCPVGELHYLFLDLMI</sequence>
<accession>A0A559KFA9</accession>